<sequence>MASNKNWIEGSALEQLKQTASLPGMKLAVGLPDLHPGRGNPIGATFYSEGIFYPYLVGGDIGCGMGLWQSQLKVRKTKRDRWVQKLGNLGSPWQGDREAFVQEQKLPQWDDALGTIGGGNHFAELQKIEVVFDQELFEKAGLSKDYLQLMVHSGSRGLGQAILRRHTSRFGAAGLICGSEEAESYLQKHNYALQWAEANRQLIAKRFLDALGSQGQRIADINHNTLTPWKQGWLHRKGAAPGDKGIVLIPGSRGSLSYIVRPIGDLDFSACSLAHGAGRKWNRSQCKARFSPRFRVKDLQQTSLGSRVICEDKELLYEELPEAYKNIDVVIQDLVDFGLIEVIASLRPVISYKTRRSK</sequence>
<keyword evidence="2" id="KW-0436">Ligase</keyword>
<dbReference type="eggNOG" id="COG1690">
    <property type="taxonomic scope" value="Bacteria"/>
</dbReference>
<evidence type="ECO:0000256" key="2">
    <source>
        <dbReference type="ARBA" id="ARBA00022598"/>
    </source>
</evidence>
<accession>A6DJD1</accession>
<evidence type="ECO:0000256" key="6">
    <source>
        <dbReference type="ARBA" id="ARBA00023134"/>
    </source>
</evidence>
<evidence type="ECO:0000256" key="5">
    <source>
        <dbReference type="ARBA" id="ARBA00022800"/>
    </source>
</evidence>
<feature type="binding site" evidence="11">
    <location>
        <position position="152"/>
    </location>
    <ligand>
        <name>Mn(2+)</name>
        <dbReference type="ChEBI" id="CHEBI:29035"/>
        <label>2</label>
    </ligand>
</feature>
<dbReference type="GO" id="GO:0042245">
    <property type="term" value="P:RNA repair"/>
    <property type="evidence" value="ECO:0007669"/>
    <property type="project" value="UniProtKB-KW"/>
</dbReference>
<comment type="catalytic activity">
    <reaction evidence="8">
        <text>a 3'-end 3'-phospho-ribonucleotide-RNA + a 5'-end dephospho-ribonucleoside-RNA + GTP = a ribonucleotidyl-ribonucleotide-RNA + GMP + diphosphate</text>
        <dbReference type="Rhea" id="RHEA:68076"/>
        <dbReference type="Rhea" id="RHEA-COMP:10463"/>
        <dbReference type="Rhea" id="RHEA-COMP:13936"/>
        <dbReference type="Rhea" id="RHEA-COMP:17355"/>
        <dbReference type="ChEBI" id="CHEBI:33019"/>
        <dbReference type="ChEBI" id="CHEBI:37565"/>
        <dbReference type="ChEBI" id="CHEBI:58115"/>
        <dbReference type="ChEBI" id="CHEBI:83062"/>
        <dbReference type="ChEBI" id="CHEBI:138284"/>
        <dbReference type="ChEBI" id="CHEBI:173118"/>
        <dbReference type="EC" id="6.5.1.8"/>
    </reaction>
</comment>
<evidence type="ECO:0000313" key="12">
    <source>
        <dbReference type="EMBL" id="EDM28005.1"/>
    </source>
</evidence>
<keyword evidence="5" id="KW-0692">RNA repair</keyword>
<feature type="binding site" evidence="11">
    <location>
        <position position="223"/>
    </location>
    <ligand>
        <name>Mn(2+)</name>
        <dbReference type="ChEBI" id="CHEBI:29035"/>
        <label>2</label>
    </ligand>
</feature>
<dbReference type="Proteomes" id="UP000004947">
    <property type="component" value="Unassembled WGS sequence"/>
</dbReference>
<dbReference type="EC" id="6.5.1.8" evidence="1"/>
<keyword evidence="13" id="KW-1185">Reference proteome</keyword>
<feature type="binding site" evidence="10">
    <location>
        <position position="353"/>
    </location>
    <ligand>
        <name>GMP</name>
        <dbReference type="ChEBI" id="CHEBI:58115"/>
    </ligand>
</feature>
<dbReference type="GO" id="GO:0006396">
    <property type="term" value="P:RNA processing"/>
    <property type="evidence" value="ECO:0007669"/>
    <property type="project" value="InterPro"/>
</dbReference>
<feature type="binding site" evidence="10">
    <location>
        <begin position="275"/>
        <end position="278"/>
    </location>
    <ligand>
        <name>GMP</name>
        <dbReference type="ChEBI" id="CHEBI:58115"/>
    </ligand>
</feature>
<feature type="binding site" evidence="11">
    <location>
        <position position="121"/>
    </location>
    <ligand>
        <name>Mn(2+)</name>
        <dbReference type="ChEBI" id="CHEBI:29035"/>
        <label>1</label>
    </ligand>
</feature>
<organism evidence="12 13">
    <name type="scientific">Lentisphaera araneosa HTCC2155</name>
    <dbReference type="NCBI Taxonomy" id="313628"/>
    <lineage>
        <taxon>Bacteria</taxon>
        <taxon>Pseudomonadati</taxon>
        <taxon>Lentisphaerota</taxon>
        <taxon>Lentisphaeria</taxon>
        <taxon>Lentisphaerales</taxon>
        <taxon>Lentisphaeraceae</taxon>
        <taxon>Lentisphaera</taxon>
    </lineage>
</organism>
<evidence type="ECO:0000313" key="13">
    <source>
        <dbReference type="Proteomes" id="UP000004947"/>
    </source>
</evidence>
<dbReference type="GO" id="GO:0170057">
    <property type="term" value="F:RNA ligase (GTP) activity"/>
    <property type="evidence" value="ECO:0007669"/>
    <property type="project" value="UniProtKB-EC"/>
</dbReference>
<dbReference type="SUPFAM" id="SSF103365">
    <property type="entry name" value="Hypothetical protein PH1602"/>
    <property type="match status" value="1"/>
</dbReference>
<evidence type="ECO:0000256" key="9">
    <source>
        <dbReference type="PIRSR" id="PIRSR601233-1"/>
    </source>
</evidence>
<evidence type="ECO:0000256" key="3">
    <source>
        <dbReference type="ARBA" id="ARBA00022723"/>
    </source>
</evidence>
<feature type="binding site" evidence="10">
    <location>
        <begin position="120"/>
        <end position="124"/>
    </location>
    <ligand>
        <name>GMP</name>
        <dbReference type="ChEBI" id="CHEBI:58115"/>
    </ligand>
</feature>
<comment type="cofactor">
    <cofactor evidence="11">
        <name>Mn(2+)</name>
        <dbReference type="ChEBI" id="CHEBI:29035"/>
    </cofactor>
    <text evidence="11">Binds 2 manganese ions per subunit.</text>
</comment>
<dbReference type="STRING" id="313628.LNTAR_11651"/>
<keyword evidence="4 10" id="KW-0547">Nucleotide-binding</keyword>
<keyword evidence="7 11" id="KW-0464">Manganese</keyword>
<reference evidence="12 13" key="1">
    <citation type="journal article" date="2010" name="J. Bacteriol.">
        <title>Genome sequence of Lentisphaera araneosa HTCC2155T, the type species of the order Lentisphaerales in the phylum Lentisphaerae.</title>
        <authorList>
            <person name="Thrash J.C."/>
            <person name="Cho J.C."/>
            <person name="Vergin K.L."/>
            <person name="Morris R.M."/>
            <person name="Giovannoni S.J."/>
        </authorList>
    </citation>
    <scope>NUCLEOTIDE SEQUENCE [LARGE SCALE GENOMIC DNA]</scope>
    <source>
        <strain evidence="12 13">HTCC2155</strain>
    </source>
</reference>
<dbReference type="Pfam" id="PF01139">
    <property type="entry name" value="RtcB"/>
    <property type="match status" value="2"/>
</dbReference>
<dbReference type="PANTHER" id="PTHR11118">
    <property type="entry name" value="RNA-SPLICING LIGASE RTCB HOMOLOG"/>
    <property type="match status" value="1"/>
</dbReference>
<dbReference type="EMBL" id="ABCK01000006">
    <property type="protein sequence ID" value="EDM28005.1"/>
    <property type="molecule type" value="Genomic_DNA"/>
</dbReference>
<dbReference type="InterPro" id="IPR001233">
    <property type="entry name" value="RtcB"/>
</dbReference>
<comment type="caution">
    <text evidence="12">The sequence shown here is derived from an EMBL/GenBank/DDBJ whole genome shotgun (WGS) entry which is preliminary data.</text>
</comment>
<protein>
    <recommendedName>
        <fullName evidence="1">3'-phosphate/5'-hydroxy nucleic acid ligase</fullName>
        <ecNumber evidence="1">6.5.1.8</ecNumber>
    </recommendedName>
</protein>
<feature type="binding site" evidence="10">
    <location>
        <position position="257"/>
    </location>
    <ligand>
        <name>GMP</name>
        <dbReference type="ChEBI" id="CHEBI:58115"/>
    </ligand>
</feature>
<evidence type="ECO:0000256" key="7">
    <source>
        <dbReference type="ARBA" id="ARBA00023211"/>
    </source>
</evidence>
<feature type="active site" description="GMP-histidine intermediate" evidence="9">
    <location>
        <position position="275"/>
    </location>
</feature>
<dbReference type="NCBIfam" id="NF007153">
    <property type="entry name" value="PRK09588.1"/>
    <property type="match status" value="1"/>
</dbReference>
<dbReference type="AlphaFoldDB" id="A6DJD1"/>
<dbReference type="GO" id="GO:0005525">
    <property type="term" value="F:GTP binding"/>
    <property type="evidence" value="ECO:0007669"/>
    <property type="project" value="UniProtKB-KW"/>
</dbReference>
<keyword evidence="6 10" id="KW-0342">GTP-binding</keyword>
<evidence type="ECO:0000256" key="11">
    <source>
        <dbReference type="PIRSR" id="PIRSR601233-3"/>
    </source>
</evidence>
<proteinExistence type="predicted"/>
<dbReference type="NCBIfam" id="TIGR03073">
    <property type="entry name" value="release_rtcB"/>
    <property type="match status" value="1"/>
</dbReference>
<evidence type="ECO:0000256" key="1">
    <source>
        <dbReference type="ARBA" id="ARBA00012726"/>
    </source>
</evidence>
<dbReference type="GO" id="GO:0003972">
    <property type="term" value="F:RNA ligase (ATP) activity"/>
    <property type="evidence" value="ECO:0007669"/>
    <property type="project" value="TreeGrafter"/>
</dbReference>
<evidence type="ECO:0000256" key="8">
    <source>
        <dbReference type="ARBA" id="ARBA00047746"/>
    </source>
</evidence>
<dbReference type="PANTHER" id="PTHR11118:SF1">
    <property type="entry name" value="RNA-SPLICING LIGASE RTCB HOMOLOG"/>
    <property type="match status" value="1"/>
</dbReference>
<dbReference type="Gene3D" id="3.90.1860.10">
    <property type="entry name" value="tRNA-splicing ligase RtcB"/>
    <property type="match status" value="1"/>
</dbReference>
<keyword evidence="3 11" id="KW-0479">Metal-binding</keyword>
<name>A6DJD1_9BACT</name>
<evidence type="ECO:0000256" key="10">
    <source>
        <dbReference type="PIRSR" id="PIRSR601233-2"/>
    </source>
</evidence>
<feature type="binding site" evidence="10">
    <location>
        <begin position="223"/>
        <end position="224"/>
    </location>
    <ligand>
        <name>GMP</name>
        <dbReference type="ChEBI" id="CHEBI:58115"/>
    </ligand>
</feature>
<dbReference type="InterPro" id="IPR017510">
    <property type="entry name" value="RtcB2"/>
</dbReference>
<dbReference type="GO" id="GO:0046872">
    <property type="term" value="F:metal ion binding"/>
    <property type="evidence" value="ECO:0007669"/>
    <property type="project" value="UniProtKB-KW"/>
</dbReference>
<evidence type="ECO:0000256" key="4">
    <source>
        <dbReference type="ARBA" id="ARBA00022741"/>
    </source>
</evidence>
<gene>
    <name evidence="12" type="ORF">LNTAR_11651</name>
</gene>
<dbReference type="InterPro" id="IPR036025">
    <property type="entry name" value="RtcB-like_sf"/>
</dbReference>